<keyword evidence="3 11" id="KW-0645">Protease</keyword>
<gene>
    <name evidence="15" type="ORF">DM860_002499</name>
</gene>
<dbReference type="GO" id="GO:0004843">
    <property type="term" value="F:cysteine-type deubiquitinase activity"/>
    <property type="evidence" value="ECO:0007669"/>
    <property type="project" value="UniProtKB-UniRule"/>
</dbReference>
<dbReference type="GO" id="GO:0016579">
    <property type="term" value="P:protein deubiquitination"/>
    <property type="evidence" value="ECO:0007669"/>
    <property type="project" value="InterPro"/>
</dbReference>
<feature type="region of interest" description="Disordered" evidence="12">
    <location>
        <begin position="733"/>
        <end position="753"/>
    </location>
</feature>
<dbReference type="GO" id="GO:0005634">
    <property type="term" value="C:nucleus"/>
    <property type="evidence" value="ECO:0007669"/>
    <property type="project" value="TreeGrafter"/>
</dbReference>
<feature type="region of interest" description="Disordered" evidence="12">
    <location>
        <begin position="477"/>
        <end position="505"/>
    </location>
</feature>
<dbReference type="GO" id="GO:0008270">
    <property type="term" value="F:zinc ion binding"/>
    <property type="evidence" value="ECO:0007669"/>
    <property type="project" value="UniProtKB-KW"/>
</dbReference>
<evidence type="ECO:0000256" key="1">
    <source>
        <dbReference type="ARBA" id="ARBA00000707"/>
    </source>
</evidence>
<evidence type="ECO:0000313" key="16">
    <source>
        <dbReference type="Proteomes" id="UP000249390"/>
    </source>
</evidence>
<evidence type="ECO:0000256" key="6">
    <source>
        <dbReference type="ARBA" id="ARBA00022786"/>
    </source>
</evidence>
<evidence type="ECO:0000313" key="15">
    <source>
        <dbReference type="EMBL" id="RAL38521.1"/>
    </source>
</evidence>
<comment type="catalytic activity">
    <reaction evidence="1 11">
        <text>Thiol-dependent hydrolysis of ester, thioester, amide, peptide and isopeptide bonds formed by the C-terminal Gly of ubiquitin (a 76-residue protein attached to proteins as an intracellular targeting signal).</text>
        <dbReference type="EC" id="3.4.19.12"/>
    </reaction>
</comment>
<evidence type="ECO:0000259" key="13">
    <source>
        <dbReference type="PROSITE" id="PS50235"/>
    </source>
</evidence>
<dbReference type="FunFam" id="3.30.40.10:FF:000900">
    <property type="entry name" value="Ubiquitinyl hydrolase 1"/>
    <property type="match status" value="1"/>
</dbReference>
<keyword evidence="5 10" id="KW-0863">Zinc-finger</keyword>
<dbReference type="SMART" id="SM00290">
    <property type="entry name" value="ZnF_UBP"/>
    <property type="match status" value="1"/>
</dbReference>
<proteinExistence type="inferred from homology"/>
<keyword evidence="4" id="KW-0479">Metal-binding</keyword>
<dbReference type="PROSITE" id="PS50271">
    <property type="entry name" value="ZF_UBP"/>
    <property type="match status" value="1"/>
</dbReference>
<evidence type="ECO:0000259" key="14">
    <source>
        <dbReference type="PROSITE" id="PS50271"/>
    </source>
</evidence>
<dbReference type="GO" id="GO:0006508">
    <property type="term" value="P:proteolysis"/>
    <property type="evidence" value="ECO:0007669"/>
    <property type="project" value="UniProtKB-KW"/>
</dbReference>
<evidence type="ECO:0000256" key="10">
    <source>
        <dbReference type="PROSITE-ProRule" id="PRU00502"/>
    </source>
</evidence>
<dbReference type="PANTHER" id="PTHR24006:SF781">
    <property type="entry name" value="LD34905P"/>
    <property type="match status" value="1"/>
</dbReference>
<evidence type="ECO:0000256" key="9">
    <source>
        <dbReference type="ARBA" id="ARBA00058678"/>
    </source>
</evidence>
<evidence type="ECO:0000256" key="4">
    <source>
        <dbReference type="ARBA" id="ARBA00022723"/>
    </source>
</evidence>
<keyword evidence="7 11" id="KW-0378">Hydrolase</keyword>
<dbReference type="InterPro" id="IPR028889">
    <property type="entry name" value="USP"/>
</dbReference>
<dbReference type="InterPro" id="IPR013083">
    <property type="entry name" value="Znf_RING/FYVE/PHD"/>
</dbReference>
<feature type="region of interest" description="Disordered" evidence="12">
    <location>
        <begin position="838"/>
        <end position="860"/>
    </location>
</feature>
<evidence type="ECO:0000256" key="12">
    <source>
        <dbReference type="SAM" id="MobiDB-lite"/>
    </source>
</evidence>
<comment type="caution">
    <text evidence="15">The sequence shown here is derived from an EMBL/GenBank/DDBJ whole genome shotgun (WGS) entry which is preliminary data.</text>
</comment>
<evidence type="ECO:0000256" key="2">
    <source>
        <dbReference type="ARBA" id="ARBA00009085"/>
    </source>
</evidence>
<keyword evidence="16" id="KW-1185">Reference proteome</keyword>
<dbReference type="EMBL" id="NQVE01000209">
    <property type="protein sequence ID" value="RAL38521.1"/>
    <property type="molecule type" value="Genomic_DNA"/>
</dbReference>
<dbReference type="InterPro" id="IPR050164">
    <property type="entry name" value="Peptidase_C19"/>
</dbReference>
<keyword evidence="6 11" id="KW-0833">Ubl conjugation pathway</keyword>
<feature type="domain" description="USP" evidence="13">
    <location>
        <begin position="326"/>
        <end position="992"/>
    </location>
</feature>
<evidence type="ECO:0000256" key="7">
    <source>
        <dbReference type="ARBA" id="ARBA00022801"/>
    </source>
</evidence>
<comment type="similarity">
    <text evidence="2 11">Belongs to the peptidase C19 family.</text>
</comment>
<organism evidence="15 16">
    <name type="scientific">Cuscuta australis</name>
    <dbReference type="NCBI Taxonomy" id="267555"/>
    <lineage>
        <taxon>Eukaryota</taxon>
        <taxon>Viridiplantae</taxon>
        <taxon>Streptophyta</taxon>
        <taxon>Embryophyta</taxon>
        <taxon>Tracheophyta</taxon>
        <taxon>Spermatophyta</taxon>
        <taxon>Magnoliopsida</taxon>
        <taxon>eudicotyledons</taxon>
        <taxon>Gunneridae</taxon>
        <taxon>Pentapetalae</taxon>
        <taxon>asterids</taxon>
        <taxon>lamiids</taxon>
        <taxon>Solanales</taxon>
        <taxon>Convolvulaceae</taxon>
        <taxon>Cuscuteae</taxon>
        <taxon>Cuscuta</taxon>
        <taxon>Cuscuta subgen. Grammica</taxon>
        <taxon>Cuscuta sect. Cleistogrammica</taxon>
    </lineage>
</organism>
<accession>A0A328D269</accession>
<dbReference type="Gene3D" id="3.30.40.10">
    <property type="entry name" value="Zinc/RING finger domain, C3HC4 (zinc finger)"/>
    <property type="match status" value="1"/>
</dbReference>
<feature type="domain" description="UBP-type" evidence="14">
    <location>
        <begin position="147"/>
        <end position="276"/>
    </location>
</feature>
<dbReference type="EC" id="3.4.19.12" evidence="11"/>
<dbReference type="InterPro" id="IPR018200">
    <property type="entry name" value="USP_CS"/>
</dbReference>
<dbReference type="Pfam" id="PF02148">
    <property type="entry name" value="zf-UBP"/>
    <property type="match status" value="1"/>
</dbReference>
<feature type="compositionally biased region" description="Basic residues" evidence="12">
    <location>
        <begin position="492"/>
        <end position="504"/>
    </location>
</feature>
<dbReference type="InterPro" id="IPR038765">
    <property type="entry name" value="Papain-like_cys_pep_sf"/>
</dbReference>
<keyword evidence="8" id="KW-0862">Zinc</keyword>
<dbReference type="AlphaFoldDB" id="A0A328D269"/>
<dbReference type="InterPro" id="IPR001394">
    <property type="entry name" value="Peptidase_C19_UCH"/>
</dbReference>
<evidence type="ECO:0000256" key="5">
    <source>
        <dbReference type="ARBA" id="ARBA00022771"/>
    </source>
</evidence>
<dbReference type="SUPFAM" id="SSF57850">
    <property type="entry name" value="RING/U-box"/>
    <property type="match status" value="1"/>
</dbReference>
<dbReference type="InterPro" id="IPR001607">
    <property type="entry name" value="Znf_UBP"/>
</dbReference>
<dbReference type="Gene3D" id="3.90.70.10">
    <property type="entry name" value="Cysteine proteinases"/>
    <property type="match status" value="2"/>
</dbReference>
<dbReference type="Proteomes" id="UP000249390">
    <property type="component" value="Unassembled WGS sequence"/>
</dbReference>
<dbReference type="PANTHER" id="PTHR24006">
    <property type="entry name" value="UBIQUITIN CARBOXYL-TERMINAL HYDROLASE"/>
    <property type="match status" value="1"/>
</dbReference>
<name>A0A328D269_9ASTE</name>
<dbReference type="Pfam" id="PF00443">
    <property type="entry name" value="UCH"/>
    <property type="match status" value="1"/>
</dbReference>
<dbReference type="SUPFAM" id="SSF54001">
    <property type="entry name" value="Cysteine proteinases"/>
    <property type="match status" value="1"/>
</dbReference>
<dbReference type="PROSITE" id="PS50235">
    <property type="entry name" value="USP_3"/>
    <property type="match status" value="1"/>
</dbReference>
<protein>
    <recommendedName>
        <fullName evidence="11">Ubiquitin carboxyl-terminal hydrolase</fullName>
        <ecNumber evidence="11">3.4.19.12</ecNumber>
    </recommendedName>
</protein>
<dbReference type="GO" id="GO:0005829">
    <property type="term" value="C:cytosol"/>
    <property type="evidence" value="ECO:0007669"/>
    <property type="project" value="TreeGrafter"/>
</dbReference>
<reference evidence="15 16" key="1">
    <citation type="submission" date="2018-06" db="EMBL/GenBank/DDBJ databases">
        <title>The Genome of Cuscuta australis (Dodder) Provides Insight into the Evolution of Plant Parasitism.</title>
        <authorList>
            <person name="Liu H."/>
        </authorList>
    </citation>
    <scope>NUCLEOTIDE SEQUENCE [LARGE SCALE GENOMIC DNA]</scope>
    <source>
        <strain evidence="16">cv. Yunnan</strain>
        <tissue evidence="15">Vines</tissue>
    </source>
</reference>
<evidence type="ECO:0000256" key="11">
    <source>
        <dbReference type="RuleBase" id="RU366025"/>
    </source>
</evidence>
<evidence type="ECO:0000256" key="3">
    <source>
        <dbReference type="ARBA" id="ARBA00022670"/>
    </source>
</evidence>
<keyword evidence="11" id="KW-0788">Thiol protease</keyword>
<dbReference type="PROSITE" id="PS00972">
    <property type="entry name" value="USP_1"/>
    <property type="match status" value="1"/>
</dbReference>
<comment type="function">
    <text evidence="9">Recognizes and hydrolyzes the peptide bond at the C-terminal Gly of ubiquitin. Involved in the processing of poly-ubiquitin precursors as well as that of ubiquitinated proteins. Is involved in resistance to the arginine analog canavanine (CAN).</text>
</comment>
<dbReference type="PROSITE" id="PS00973">
    <property type="entry name" value="USP_2"/>
    <property type="match status" value="1"/>
</dbReference>
<sequence>MLRYLASQEQVTPLKKNAKDGGVTGKESGSAPQFIQNPFHSLLLLLFFFHIASPSNSLSAYHTQSKSSIFPHLYSVCVSASLQLREEISIFSLVNARVKMGKKAKKKARSGHSEKQVHVSSPIHVSHQSKSISNFQKGGVAVVEEEKTCPHVEKKLNLEKVSAKLGSSESIRCEECMGEGVDNQSSKGKTKHTKKKVSTDKAIWVCLECGRFSCGGVGLPTTPQSHAVRHSKKYRHSLAVQYENSNLIWCFPCNKLIPCNKTDDSAEHKKVIHDIVNLIKGTQPEVKNVCVDNVFSSSGSGSIRSYVISKQSALVGLDGKSGYSVRGFINLGNTCFFNSVMQNLMTISKLREQFIGMDGFPGPLTAAMKKLFMETHPETGLRGAVVNPKSVYSSICSKFPQFRGYQQQDSHELLRCLLDGLCTEELAGSGRTKNASKEDPTLISSIFGGQLSSIVSCLECGHSSVVYEPFLDLSLPVPTKRPPSKKSQIVTRPKKSKLPPKKSGRISTRASKYIISQPAQSAPESAMVSLRDASLDSLDVSTLADDMGLFSSATQESGNDTMIEAGTLNHTDDSTWLDYIEPETLPTYEVSPLHSDEYSNNKYFGDVSFVQHDVSLQQNSETDLEIASPYRDVTSSSDNLACSNNLEQNEVLCATQGHDMEINPSSTTHCEDDIPLQVHDSKVIFLPYKEESTSSFEVPKGESEVLSVAGCEQDVDLDGFGCLFDEPEEMTAGCSVKPSSNSDSDPDEVDNSNSTVSVESCLAYFTKPENLTISDHAWKCENCSKVLLEQKKRERVADGYGDMLDGELNDHRYNDNDTCSSSSEQFYRSHSTDIMEGNHSISQKSKPDGTVDAETDSETVKVERDATKRILIDKPPRVLTIHLKRFNQDARGRLSKLNGHVYFKDTLDLKPYIDPRHPECGTHKYQLLGVVEHSGTMRGGHYVAYVRGGRSGWKTEKGGESVWYYASDAHVSQVSLEEVLRSEAYILFYEEM</sequence>
<evidence type="ECO:0000256" key="8">
    <source>
        <dbReference type="ARBA" id="ARBA00022833"/>
    </source>
</evidence>